<organism evidence="2 3">
    <name type="scientific">Mycena albidolilacea</name>
    <dbReference type="NCBI Taxonomy" id="1033008"/>
    <lineage>
        <taxon>Eukaryota</taxon>
        <taxon>Fungi</taxon>
        <taxon>Dikarya</taxon>
        <taxon>Basidiomycota</taxon>
        <taxon>Agaricomycotina</taxon>
        <taxon>Agaricomycetes</taxon>
        <taxon>Agaricomycetidae</taxon>
        <taxon>Agaricales</taxon>
        <taxon>Marasmiineae</taxon>
        <taxon>Mycenaceae</taxon>
        <taxon>Mycena</taxon>
    </lineage>
</organism>
<sequence>MLSVPLQLFPTMSGSNAFRFVTVFGAVLLSGVGAALDMFAVFTGCFACIPLRLPCDAPLSTRRTRTRPKKKRACFAIIVVWVRGRVYYGADCADSGAVVRLHLRDR</sequence>
<dbReference type="AlphaFoldDB" id="A0AAD7F019"/>
<protein>
    <submittedName>
        <fullName evidence="2">Uncharacterized protein</fullName>
    </submittedName>
</protein>
<evidence type="ECO:0000313" key="3">
    <source>
        <dbReference type="Proteomes" id="UP001218218"/>
    </source>
</evidence>
<feature type="transmembrane region" description="Helical" evidence="1">
    <location>
        <begin position="20"/>
        <end position="53"/>
    </location>
</feature>
<keyword evidence="1" id="KW-1133">Transmembrane helix</keyword>
<comment type="caution">
    <text evidence="2">The sequence shown here is derived from an EMBL/GenBank/DDBJ whole genome shotgun (WGS) entry which is preliminary data.</text>
</comment>
<keyword evidence="1" id="KW-0812">Transmembrane</keyword>
<gene>
    <name evidence="2" type="ORF">DFH08DRAFT_1075367</name>
</gene>
<proteinExistence type="predicted"/>
<evidence type="ECO:0000313" key="2">
    <source>
        <dbReference type="EMBL" id="KAJ7358137.1"/>
    </source>
</evidence>
<name>A0AAD7F019_9AGAR</name>
<accession>A0AAD7F019</accession>
<feature type="non-terminal residue" evidence="2">
    <location>
        <position position="1"/>
    </location>
</feature>
<dbReference type="Proteomes" id="UP001218218">
    <property type="component" value="Unassembled WGS sequence"/>
</dbReference>
<keyword evidence="1" id="KW-0472">Membrane</keyword>
<keyword evidence="3" id="KW-1185">Reference proteome</keyword>
<evidence type="ECO:0000256" key="1">
    <source>
        <dbReference type="SAM" id="Phobius"/>
    </source>
</evidence>
<reference evidence="2" key="1">
    <citation type="submission" date="2023-03" db="EMBL/GenBank/DDBJ databases">
        <title>Massive genome expansion in bonnet fungi (Mycena s.s.) driven by repeated elements and novel gene families across ecological guilds.</title>
        <authorList>
            <consortium name="Lawrence Berkeley National Laboratory"/>
            <person name="Harder C.B."/>
            <person name="Miyauchi S."/>
            <person name="Viragh M."/>
            <person name="Kuo A."/>
            <person name="Thoen E."/>
            <person name="Andreopoulos B."/>
            <person name="Lu D."/>
            <person name="Skrede I."/>
            <person name="Drula E."/>
            <person name="Henrissat B."/>
            <person name="Morin E."/>
            <person name="Kohler A."/>
            <person name="Barry K."/>
            <person name="LaButti K."/>
            <person name="Morin E."/>
            <person name="Salamov A."/>
            <person name="Lipzen A."/>
            <person name="Mereny Z."/>
            <person name="Hegedus B."/>
            <person name="Baldrian P."/>
            <person name="Stursova M."/>
            <person name="Weitz H."/>
            <person name="Taylor A."/>
            <person name="Grigoriev I.V."/>
            <person name="Nagy L.G."/>
            <person name="Martin F."/>
            <person name="Kauserud H."/>
        </authorList>
    </citation>
    <scope>NUCLEOTIDE SEQUENCE</scope>
    <source>
        <strain evidence="2">CBHHK002</strain>
    </source>
</reference>
<dbReference type="EMBL" id="JARIHO010000007">
    <property type="protein sequence ID" value="KAJ7358137.1"/>
    <property type="molecule type" value="Genomic_DNA"/>
</dbReference>